<evidence type="ECO:0000313" key="2">
    <source>
        <dbReference type="Proteomes" id="UP000789508"/>
    </source>
</evidence>
<accession>A0A9N9NUZ0</accession>
<dbReference type="AlphaFoldDB" id="A0A9N9NUZ0"/>
<feature type="non-terminal residue" evidence="1">
    <location>
        <position position="171"/>
    </location>
</feature>
<organism evidence="1 2">
    <name type="scientific">Ambispora leptoticha</name>
    <dbReference type="NCBI Taxonomy" id="144679"/>
    <lineage>
        <taxon>Eukaryota</taxon>
        <taxon>Fungi</taxon>
        <taxon>Fungi incertae sedis</taxon>
        <taxon>Mucoromycota</taxon>
        <taxon>Glomeromycotina</taxon>
        <taxon>Glomeromycetes</taxon>
        <taxon>Archaeosporales</taxon>
        <taxon>Ambisporaceae</taxon>
        <taxon>Ambispora</taxon>
    </lineage>
</organism>
<proteinExistence type="predicted"/>
<feature type="non-terminal residue" evidence="1">
    <location>
        <position position="1"/>
    </location>
</feature>
<dbReference type="EMBL" id="CAJVPS010049651">
    <property type="protein sequence ID" value="CAG8766572.1"/>
    <property type="molecule type" value="Genomic_DNA"/>
</dbReference>
<dbReference type="PANTHER" id="PTHR36986:SF1">
    <property type="entry name" value="UPF0643 PROTEIN PB2B2.08"/>
    <property type="match status" value="1"/>
</dbReference>
<name>A0A9N9NUZ0_9GLOM</name>
<dbReference type="PANTHER" id="PTHR36986">
    <property type="entry name" value="UPF0643 PROTEIN PB2B2.08"/>
    <property type="match status" value="1"/>
</dbReference>
<reference evidence="1" key="1">
    <citation type="submission" date="2021-06" db="EMBL/GenBank/DDBJ databases">
        <authorList>
            <person name="Kallberg Y."/>
            <person name="Tangrot J."/>
            <person name="Rosling A."/>
        </authorList>
    </citation>
    <scope>NUCLEOTIDE SEQUENCE</scope>
    <source>
        <strain evidence="1">FL130A</strain>
    </source>
</reference>
<gene>
    <name evidence="1" type="ORF">ALEPTO_LOCUS13909</name>
</gene>
<evidence type="ECO:0000313" key="1">
    <source>
        <dbReference type="EMBL" id="CAG8766572.1"/>
    </source>
</evidence>
<protein>
    <submittedName>
        <fullName evidence="1">2307_t:CDS:1</fullName>
    </submittedName>
</protein>
<comment type="caution">
    <text evidence="1">The sequence shown here is derived from an EMBL/GenBank/DDBJ whole genome shotgun (WGS) entry which is preliminary data.</text>
</comment>
<dbReference type="Proteomes" id="UP000789508">
    <property type="component" value="Unassembled WGS sequence"/>
</dbReference>
<sequence>QLQRTKTALFPHNRLDNTIEKITITEFHNKDPQVEFSSFDGDTDCLNSNDGEFANALKNLHVITPYYTRVSIEEAFNWNEVAISIPNVEGEWYIVAFRSIRRADADSVALYEADYKAHNEAKLNGGLLKYWYGNLNESRECLAMCIWLNRDYARAANRKPHHIEAMSLAAR</sequence>
<dbReference type="OrthoDB" id="2140489at2759"/>
<keyword evidence="2" id="KW-1185">Reference proteome</keyword>